<dbReference type="EMBL" id="JARAOX010000112">
    <property type="protein sequence ID" value="MDD9781443.1"/>
    <property type="molecule type" value="Genomic_DNA"/>
</dbReference>
<accession>A0ABD4WMK1</accession>
<dbReference type="RefSeq" id="WP_274588571.1">
    <property type="nucleotide sequence ID" value="NZ_JARAOX010000112.1"/>
</dbReference>
<reference evidence="2 3" key="1">
    <citation type="submission" date="2023-02" db="EMBL/GenBank/DDBJ databases">
        <authorList>
            <person name="Olszewska D."/>
        </authorList>
    </citation>
    <scope>NUCLEOTIDE SEQUENCE [LARGE SCALE GENOMIC DNA]</scope>
    <source>
        <strain evidence="2 3">FDU301</strain>
    </source>
</reference>
<evidence type="ECO:0000313" key="2">
    <source>
        <dbReference type="EMBL" id="MDD9781443.1"/>
    </source>
</evidence>
<dbReference type="Pfam" id="PF13314">
    <property type="entry name" value="DUF4083"/>
    <property type="match status" value="1"/>
</dbReference>
<keyword evidence="1" id="KW-0812">Transmembrane</keyword>
<feature type="transmembrane region" description="Helical" evidence="1">
    <location>
        <begin position="6"/>
        <end position="30"/>
    </location>
</feature>
<keyword evidence="1" id="KW-0472">Membrane</keyword>
<dbReference type="Proteomes" id="UP001213771">
    <property type="component" value="Unassembled WGS sequence"/>
</dbReference>
<evidence type="ECO:0000256" key="1">
    <source>
        <dbReference type="SAM" id="Phobius"/>
    </source>
</evidence>
<comment type="caution">
    <text evidence="2">The sequence shown here is derived from an EMBL/GenBank/DDBJ whole genome shotgun (WGS) entry which is preliminary data.</text>
</comment>
<dbReference type="AlphaFoldDB" id="A0ABD4WMK1"/>
<gene>
    <name evidence="2" type="ORF">PVE99_03310</name>
</gene>
<name>A0ABD4WMK1_PRIMG</name>
<keyword evidence="1" id="KW-1133">Transmembrane helix</keyword>
<proteinExistence type="predicted"/>
<dbReference type="InterPro" id="IPR025143">
    <property type="entry name" value="DUF4083"/>
</dbReference>
<protein>
    <submittedName>
        <fullName evidence="2">DUF4083 family protein</fullName>
    </submittedName>
</protein>
<organism evidence="2 3">
    <name type="scientific">Priestia megaterium</name>
    <name type="common">Bacillus megaterium</name>
    <dbReference type="NCBI Taxonomy" id="1404"/>
    <lineage>
        <taxon>Bacteria</taxon>
        <taxon>Bacillati</taxon>
        <taxon>Bacillota</taxon>
        <taxon>Bacilli</taxon>
        <taxon>Bacillales</taxon>
        <taxon>Bacillaceae</taxon>
        <taxon>Priestia</taxon>
    </lineage>
</organism>
<evidence type="ECO:0000313" key="3">
    <source>
        <dbReference type="Proteomes" id="UP001213771"/>
    </source>
</evidence>
<sequence>MDHFNVISIVYLITTIGLIALFVVSFTLFIRKLLINSSIKSNRSIEIEKKLDKIIELLEIDKKTL</sequence>